<evidence type="ECO:0000313" key="4">
    <source>
        <dbReference type="Proteomes" id="UP001597063"/>
    </source>
</evidence>
<dbReference type="InterPro" id="IPR025736">
    <property type="entry name" value="PucR_C-HTH_dom"/>
</dbReference>
<dbReference type="Pfam" id="PF13556">
    <property type="entry name" value="HTH_30"/>
    <property type="match status" value="1"/>
</dbReference>
<name>A0ABW2XJN3_9ACTN</name>
<dbReference type="InterPro" id="IPR051448">
    <property type="entry name" value="CdaR-like_regulators"/>
</dbReference>
<protein>
    <submittedName>
        <fullName evidence="3">PucR family transcriptional regulator</fullName>
    </submittedName>
</protein>
<dbReference type="PANTHER" id="PTHR33744:SF1">
    <property type="entry name" value="DNA-BINDING TRANSCRIPTIONAL ACTIVATOR ADER"/>
    <property type="match status" value="1"/>
</dbReference>
<dbReference type="Pfam" id="PF14361">
    <property type="entry name" value="RsbRD_N"/>
    <property type="match status" value="1"/>
</dbReference>
<comment type="caution">
    <text evidence="3">The sequence shown here is derived from an EMBL/GenBank/DDBJ whole genome shotgun (WGS) entry which is preliminary data.</text>
</comment>
<proteinExistence type="predicted"/>
<dbReference type="InterPro" id="IPR042070">
    <property type="entry name" value="PucR_C-HTH_sf"/>
</dbReference>
<sequence length="419" mass="45536">MAPAGTDAARDLGPVPAGLLGPAPAAAEQREAARLACSASGRLRARVPELSDRLVADVLAEDPLYLEFVSREDFWESVRDSLEAGIEQMARRARGQRPDLSVAERIGRRRAEQGLPLESLLRCYRIGGRIVWEALIEVVAEDDPDALSVLLRYASTVWHTIELQSTVVSEVYRRTESELLRRSGERVQALLDALLEGRGADGGLAQAAAAALDLPEHGRYAIAVLRSPRRDPGLERPERIGALRLVWRIRTDAEICVVSLGELGLDEVIEALGPLVPGDAGISTVADGLAGLGRARWLAEIALATCPAGDRRIVRLDDRLPTALVAAQPELAGLLGTQVLGPLAELDAADRDVLLETLETWLECEGSAMRTAGRLYCHRNTVFNRLRRLEQLTNRSLQRPRDVVELTLALDATRLAAPA</sequence>
<organism evidence="3 4">
    <name type="scientific">Actinomadura fibrosa</name>
    <dbReference type="NCBI Taxonomy" id="111802"/>
    <lineage>
        <taxon>Bacteria</taxon>
        <taxon>Bacillati</taxon>
        <taxon>Actinomycetota</taxon>
        <taxon>Actinomycetes</taxon>
        <taxon>Streptosporangiales</taxon>
        <taxon>Thermomonosporaceae</taxon>
        <taxon>Actinomadura</taxon>
    </lineage>
</organism>
<gene>
    <name evidence="3" type="ORF">ACFQZM_19635</name>
</gene>
<dbReference type="InterPro" id="IPR025751">
    <property type="entry name" value="RsbRD_N_dom"/>
</dbReference>
<keyword evidence="4" id="KW-1185">Reference proteome</keyword>
<dbReference type="Proteomes" id="UP001597063">
    <property type="component" value="Unassembled WGS sequence"/>
</dbReference>
<dbReference type="Gene3D" id="1.10.10.2840">
    <property type="entry name" value="PucR C-terminal helix-turn-helix domain"/>
    <property type="match status" value="1"/>
</dbReference>
<evidence type="ECO:0000259" key="2">
    <source>
        <dbReference type="Pfam" id="PF14361"/>
    </source>
</evidence>
<accession>A0ABW2XJN3</accession>
<reference evidence="4" key="1">
    <citation type="journal article" date="2019" name="Int. J. Syst. Evol. Microbiol.">
        <title>The Global Catalogue of Microorganisms (GCM) 10K type strain sequencing project: providing services to taxonomists for standard genome sequencing and annotation.</title>
        <authorList>
            <consortium name="The Broad Institute Genomics Platform"/>
            <consortium name="The Broad Institute Genome Sequencing Center for Infectious Disease"/>
            <person name="Wu L."/>
            <person name="Ma J."/>
        </authorList>
    </citation>
    <scope>NUCLEOTIDE SEQUENCE [LARGE SCALE GENOMIC DNA]</scope>
    <source>
        <strain evidence="4">JCM 9371</strain>
    </source>
</reference>
<evidence type="ECO:0000259" key="1">
    <source>
        <dbReference type="Pfam" id="PF13556"/>
    </source>
</evidence>
<feature type="domain" description="RsbT co-antagonist protein RsbRD N-terminal" evidence="2">
    <location>
        <begin position="48"/>
        <end position="186"/>
    </location>
</feature>
<dbReference type="PANTHER" id="PTHR33744">
    <property type="entry name" value="CARBOHYDRATE DIACID REGULATOR"/>
    <property type="match status" value="1"/>
</dbReference>
<evidence type="ECO:0000313" key="3">
    <source>
        <dbReference type="EMBL" id="MFD0686721.1"/>
    </source>
</evidence>
<dbReference type="RefSeq" id="WP_131757865.1">
    <property type="nucleotide sequence ID" value="NZ_CAACUY010000039.1"/>
</dbReference>
<dbReference type="EMBL" id="JBHTGP010000011">
    <property type="protein sequence ID" value="MFD0686721.1"/>
    <property type="molecule type" value="Genomic_DNA"/>
</dbReference>
<feature type="domain" description="PucR C-terminal helix-turn-helix" evidence="1">
    <location>
        <begin position="354"/>
        <end position="412"/>
    </location>
</feature>